<dbReference type="GO" id="GO:0006567">
    <property type="term" value="P:L-threonine catabolic process"/>
    <property type="evidence" value="ECO:0007669"/>
    <property type="project" value="TreeGrafter"/>
</dbReference>
<dbReference type="Pfam" id="PF00291">
    <property type="entry name" value="PALP"/>
    <property type="match status" value="1"/>
</dbReference>
<dbReference type="PANTHER" id="PTHR48078">
    <property type="entry name" value="THREONINE DEHYDRATASE, MITOCHONDRIAL-RELATED"/>
    <property type="match status" value="1"/>
</dbReference>
<dbReference type="InterPro" id="IPR000634">
    <property type="entry name" value="Ser/Thr_deHydtase_PyrdxlP-BS"/>
</dbReference>
<dbReference type="GO" id="GO:0004795">
    <property type="term" value="F:threonine synthase activity"/>
    <property type="evidence" value="ECO:0007669"/>
    <property type="project" value="UniProtKB-UniRule"/>
</dbReference>
<sequence length="406" mass="44273">MSYECISCGRTFDPHERFYTCPECDSLLKIELDLERVKEEIDFEALEREPPTNWKYRPFLPIFDDSKIVTLGEGGTPLYSCDRLAEEIGVGELYVKHEGANPTGSFKDRGMTVGVTKAREFGVNTVACASTGNTSASLAAYAAKVGLKCVVLLPEGKVALGKLSQAIMHGAQVIGIEGNFDRALELVRRLCSERNDIYLLNSVNPFRPQGQKTIGFEVADQLDFDSPDRIIVPMGNCANIWAIYKGFFEFRETDIVDSIPKMTGTQAEGAMPVVDAIKQDLEEFEPEESPETIATAIRIGNPVNGPKALKAIRESKGTAEGVSDEEIVQAQRMLARLEGIGAEPASASSIAGLKKLVDQGVVAEDERVVCVTTGHILKDPQEVIDVSEPLVKVPAEYGEIVKQLGD</sequence>
<evidence type="ECO:0000313" key="17">
    <source>
        <dbReference type="Proteomes" id="UP000070405"/>
    </source>
</evidence>
<dbReference type="InterPro" id="IPR026260">
    <property type="entry name" value="Thr_Synthase_bac/arc"/>
</dbReference>
<name>A0A133VCJ5_9EURY</name>
<proteinExistence type="inferred from homology"/>
<evidence type="ECO:0000259" key="15">
    <source>
        <dbReference type="Pfam" id="PF00291"/>
    </source>
</evidence>
<gene>
    <name evidence="16" type="ORF">AKJ47_00655</name>
</gene>
<evidence type="ECO:0000256" key="12">
    <source>
        <dbReference type="PIRNR" id="PIRNR038945"/>
    </source>
</evidence>
<comment type="catalytic activity">
    <reaction evidence="10 12">
        <text>O-phospho-L-homoserine + H2O = L-threonine + phosphate</text>
        <dbReference type="Rhea" id="RHEA:10840"/>
        <dbReference type="ChEBI" id="CHEBI:15377"/>
        <dbReference type="ChEBI" id="CHEBI:43474"/>
        <dbReference type="ChEBI" id="CHEBI:57590"/>
        <dbReference type="ChEBI" id="CHEBI:57926"/>
        <dbReference type="EC" id="4.2.3.1"/>
    </reaction>
</comment>
<dbReference type="UniPathway" id="UPA00050">
    <property type="reaction ID" value="UER00065"/>
</dbReference>
<dbReference type="NCBIfam" id="NF006050">
    <property type="entry name" value="PRK08197.1"/>
    <property type="match status" value="1"/>
</dbReference>
<evidence type="ECO:0000256" key="6">
    <source>
        <dbReference type="ARBA" id="ARBA00022605"/>
    </source>
</evidence>
<evidence type="ECO:0000256" key="7">
    <source>
        <dbReference type="ARBA" id="ARBA00022697"/>
    </source>
</evidence>
<evidence type="ECO:0000256" key="5">
    <source>
        <dbReference type="ARBA" id="ARBA00018679"/>
    </source>
</evidence>
<keyword evidence="9 12" id="KW-0456">Lyase</keyword>
<dbReference type="Gene3D" id="3.40.50.1100">
    <property type="match status" value="2"/>
</dbReference>
<feature type="domain" description="Tryptophan synthase beta chain-like PALP" evidence="15">
    <location>
        <begin position="69"/>
        <end position="374"/>
    </location>
</feature>
<dbReference type="GO" id="GO:0004794">
    <property type="term" value="F:threonine deaminase activity"/>
    <property type="evidence" value="ECO:0007669"/>
    <property type="project" value="TreeGrafter"/>
</dbReference>
<feature type="modified residue" description="N6-(pyridoxal phosphate)lysine" evidence="14">
    <location>
        <position position="107"/>
    </location>
</feature>
<dbReference type="PIRSF" id="PIRSF038945">
    <property type="entry name" value="Thr_synthase"/>
    <property type="match status" value="1"/>
</dbReference>
<dbReference type="FunFam" id="3.40.50.1100:FF:000013">
    <property type="entry name" value="Threonine synthase"/>
    <property type="match status" value="1"/>
</dbReference>
<accession>A0A133VCJ5</accession>
<dbReference type="SUPFAM" id="SSF53686">
    <property type="entry name" value="Tryptophan synthase beta subunit-like PLP-dependent enzymes"/>
    <property type="match status" value="1"/>
</dbReference>
<dbReference type="Proteomes" id="UP000070405">
    <property type="component" value="Unassembled WGS sequence"/>
</dbReference>
<dbReference type="EC" id="4.2.3.1" evidence="4 11"/>
<dbReference type="PROSITE" id="PS00165">
    <property type="entry name" value="DEHYDRATASE_SER_THR"/>
    <property type="match status" value="1"/>
</dbReference>
<dbReference type="InterPro" id="IPR004450">
    <property type="entry name" value="Thr_synthase-like"/>
</dbReference>
<keyword evidence="17" id="KW-1185">Reference proteome</keyword>
<dbReference type="GO" id="GO:0003941">
    <property type="term" value="F:L-serine ammonia-lyase activity"/>
    <property type="evidence" value="ECO:0007669"/>
    <property type="project" value="TreeGrafter"/>
</dbReference>
<protein>
    <recommendedName>
        <fullName evidence="5 11">Threonine synthase</fullName>
        <ecNumber evidence="4 11">4.2.3.1</ecNumber>
    </recommendedName>
</protein>
<evidence type="ECO:0000256" key="3">
    <source>
        <dbReference type="ARBA" id="ARBA00005517"/>
    </source>
</evidence>
<comment type="cofactor">
    <cofactor evidence="1 12 13">
        <name>pyridoxal 5'-phosphate</name>
        <dbReference type="ChEBI" id="CHEBI:597326"/>
    </cofactor>
</comment>
<dbReference type="InterPro" id="IPR036052">
    <property type="entry name" value="TrpB-like_PALP_sf"/>
</dbReference>
<dbReference type="GO" id="GO:0006565">
    <property type="term" value="P:L-serine catabolic process"/>
    <property type="evidence" value="ECO:0007669"/>
    <property type="project" value="TreeGrafter"/>
</dbReference>
<evidence type="ECO:0000256" key="2">
    <source>
        <dbReference type="ARBA" id="ARBA00004979"/>
    </source>
</evidence>
<evidence type="ECO:0000256" key="4">
    <source>
        <dbReference type="ARBA" id="ARBA00013028"/>
    </source>
</evidence>
<keyword evidence="8 12" id="KW-0663">Pyridoxal phosphate</keyword>
<dbReference type="PANTHER" id="PTHR48078:SF6">
    <property type="entry name" value="L-THREONINE DEHYDRATASE CATABOLIC TDCB"/>
    <property type="match status" value="1"/>
</dbReference>
<evidence type="ECO:0000256" key="8">
    <source>
        <dbReference type="ARBA" id="ARBA00022898"/>
    </source>
</evidence>
<dbReference type="EMBL" id="LHYA01000004">
    <property type="protein sequence ID" value="KXB04140.1"/>
    <property type="molecule type" value="Genomic_DNA"/>
</dbReference>
<dbReference type="NCBIfam" id="TIGR00260">
    <property type="entry name" value="thrC"/>
    <property type="match status" value="1"/>
</dbReference>
<dbReference type="FunFam" id="3.40.50.1100:FF:000014">
    <property type="entry name" value="Threonine synthase"/>
    <property type="match status" value="1"/>
</dbReference>
<dbReference type="AlphaFoldDB" id="A0A133VCJ5"/>
<comment type="caution">
    <text evidence="16">The sequence shown here is derived from an EMBL/GenBank/DDBJ whole genome shotgun (WGS) entry which is preliminary data.</text>
</comment>
<evidence type="ECO:0000256" key="9">
    <source>
        <dbReference type="ARBA" id="ARBA00023239"/>
    </source>
</evidence>
<evidence type="ECO:0000256" key="14">
    <source>
        <dbReference type="PIRSR" id="PIRSR038945-2"/>
    </source>
</evidence>
<evidence type="ECO:0000256" key="11">
    <source>
        <dbReference type="NCBIfam" id="TIGR00260"/>
    </source>
</evidence>
<keyword evidence="7 12" id="KW-0791">Threonine biosynthesis</keyword>
<feature type="binding site" evidence="13">
    <location>
        <begin position="235"/>
        <end position="239"/>
    </location>
    <ligand>
        <name>pyridoxal 5'-phosphate</name>
        <dbReference type="ChEBI" id="CHEBI:597326"/>
    </ligand>
</feature>
<evidence type="ECO:0000256" key="13">
    <source>
        <dbReference type="PIRSR" id="PIRSR038945-1"/>
    </source>
</evidence>
<comment type="similarity">
    <text evidence="3 12">Belongs to the threonine synthase family.</text>
</comment>
<dbReference type="GO" id="GO:0009088">
    <property type="term" value="P:threonine biosynthetic process"/>
    <property type="evidence" value="ECO:0007669"/>
    <property type="project" value="UniProtKB-UniRule"/>
</dbReference>
<organism evidence="16 17">
    <name type="scientific">candidate division MSBL1 archaeon SCGC-AAA261G05</name>
    <dbReference type="NCBI Taxonomy" id="1698276"/>
    <lineage>
        <taxon>Archaea</taxon>
        <taxon>Methanobacteriati</taxon>
        <taxon>Methanobacteriota</taxon>
        <taxon>candidate division MSBL1</taxon>
    </lineage>
</organism>
<evidence type="ECO:0000256" key="1">
    <source>
        <dbReference type="ARBA" id="ARBA00001933"/>
    </source>
</evidence>
<comment type="pathway">
    <text evidence="2 12">Amino-acid biosynthesis; L-threonine biosynthesis; L-threonine from L-aspartate: step 5/5.</text>
</comment>
<dbReference type="GO" id="GO:0030170">
    <property type="term" value="F:pyridoxal phosphate binding"/>
    <property type="evidence" value="ECO:0007669"/>
    <property type="project" value="InterPro"/>
</dbReference>
<dbReference type="CDD" id="cd01563">
    <property type="entry name" value="Thr-synth_1"/>
    <property type="match status" value="1"/>
</dbReference>
<dbReference type="GO" id="GO:0009097">
    <property type="term" value="P:isoleucine biosynthetic process"/>
    <property type="evidence" value="ECO:0007669"/>
    <property type="project" value="TreeGrafter"/>
</dbReference>
<keyword evidence="6 12" id="KW-0028">Amino-acid biosynthesis</keyword>
<evidence type="ECO:0000313" key="16">
    <source>
        <dbReference type="EMBL" id="KXB04140.1"/>
    </source>
</evidence>
<dbReference type="PATRIC" id="fig|1698276.3.peg.386"/>
<feature type="binding site" evidence="13">
    <location>
        <position position="373"/>
    </location>
    <ligand>
        <name>pyridoxal 5'-phosphate</name>
        <dbReference type="ChEBI" id="CHEBI:597326"/>
    </ligand>
</feature>
<reference evidence="16 17" key="1">
    <citation type="journal article" date="2016" name="Sci. Rep.">
        <title>Metabolic traits of an uncultured archaeal lineage -MSBL1- from brine pools of the Red Sea.</title>
        <authorList>
            <person name="Mwirichia R."/>
            <person name="Alam I."/>
            <person name="Rashid M."/>
            <person name="Vinu M."/>
            <person name="Ba-Alawi W."/>
            <person name="Anthony Kamau A."/>
            <person name="Kamanda Ngugi D."/>
            <person name="Goker M."/>
            <person name="Klenk H.P."/>
            <person name="Bajic V."/>
            <person name="Stingl U."/>
        </authorList>
    </citation>
    <scope>NUCLEOTIDE SEQUENCE [LARGE SCALE GENOMIC DNA]</scope>
    <source>
        <strain evidence="16">SCGC-AAA261G05</strain>
    </source>
</reference>
<evidence type="ECO:0000256" key="10">
    <source>
        <dbReference type="ARBA" id="ARBA00049144"/>
    </source>
</evidence>
<dbReference type="InterPro" id="IPR050147">
    <property type="entry name" value="Ser/Thr_Dehydratase"/>
</dbReference>
<feature type="binding site" evidence="13">
    <location>
        <position position="133"/>
    </location>
    <ligand>
        <name>pyridoxal 5'-phosphate</name>
        <dbReference type="ChEBI" id="CHEBI:597326"/>
    </ligand>
</feature>
<dbReference type="InterPro" id="IPR001926">
    <property type="entry name" value="TrpB-like_PALP"/>
</dbReference>
<comment type="function">
    <text evidence="12">Catalyzes the gamma-elimination of phosphate from L-phosphohomoserine and the beta-addition of water to produce L-threonine.</text>
</comment>